<keyword evidence="2" id="KW-1185">Reference proteome</keyword>
<comment type="caution">
    <text evidence="1">The sequence shown here is derived from an EMBL/GenBank/DDBJ whole genome shotgun (WGS) entry which is preliminary data.</text>
</comment>
<evidence type="ECO:0000313" key="1">
    <source>
        <dbReference type="EMBL" id="KAK6996307.1"/>
    </source>
</evidence>
<evidence type="ECO:0000313" key="2">
    <source>
        <dbReference type="Proteomes" id="UP001362999"/>
    </source>
</evidence>
<sequence>MPSLYSKPSRLALCRGKCARELEITPENWQAIFGANGLEILKTCRTCLEKKQKQKANAAAAAGNERKNERADSSVDASAFIGQPAVPAEDFFVALRNAGDVHNLTAYIDVSGLALEEDEESPKEIANIIAERVYECLGYRFHFHTKRAFGSSDMTRYEYNCAQSSSQQRKSIKVEDVSKQRDKGKMTVYPCDGWLTIWGSADTSEWFVRIRHNDCHQKYVSVEVPPNVKAYILENVDLRTSQQEYEVEPIPLPDGGKSAGFQAFAFAIPTFLRKWAGKIREIGLDSTFNTTKAGYECFVILGEVFGSGVPLGFLFLKSHNPDPGEKENYLLMQCLSDKDISEINALLAELPDDVKYQLCFWHAIRAVKGRLAIVGRQPAYYNADEAFSEYDWIDRDFVPINQMTPTQRESANLEVAQDALPTIRVVFNNQPVPSAPARPRIVNNLNGHNVGNNTDSQAALEELIER</sequence>
<protein>
    <recommendedName>
        <fullName evidence="3">Transposase</fullName>
    </recommendedName>
</protein>
<name>A0AAW0A042_9AGAR</name>
<dbReference type="AlphaFoldDB" id="A0AAW0A042"/>
<dbReference type="EMBL" id="JAWWNJ010000098">
    <property type="protein sequence ID" value="KAK6996307.1"/>
    <property type="molecule type" value="Genomic_DNA"/>
</dbReference>
<accession>A0AAW0A042</accession>
<evidence type="ECO:0008006" key="3">
    <source>
        <dbReference type="Google" id="ProtNLM"/>
    </source>
</evidence>
<proteinExistence type="predicted"/>
<dbReference type="Proteomes" id="UP001362999">
    <property type="component" value="Unassembled WGS sequence"/>
</dbReference>
<gene>
    <name evidence="1" type="ORF">R3P38DRAFT_3628950</name>
</gene>
<organism evidence="1 2">
    <name type="scientific">Favolaschia claudopus</name>
    <dbReference type="NCBI Taxonomy" id="2862362"/>
    <lineage>
        <taxon>Eukaryota</taxon>
        <taxon>Fungi</taxon>
        <taxon>Dikarya</taxon>
        <taxon>Basidiomycota</taxon>
        <taxon>Agaricomycotina</taxon>
        <taxon>Agaricomycetes</taxon>
        <taxon>Agaricomycetidae</taxon>
        <taxon>Agaricales</taxon>
        <taxon>Marasmiineae</taxon>
        <taxon>Mycenaceae</taxon>
        <taxon>Favolaschia</taxon>
    </lineage>
</organism>
<reference evidence="1 2" key="1">
    <citation type="journal article" date="2024" name="J Genomics">
        <title>Draft genome sequencing and assembly of Favolaschia claudopus CIRM-BRFM 2984 isolated from oak limbs.</title>
        <authorList>
            <person name="Navarro D."/>
            <person name="Drula E."/>
            <person name="Chaduli D."/>
            <person name="Cazenave R."/>
            <person name="Ahrendt S."/>
            <person name="Wang J."/>
            <person name="Lipzen A."/>
            <person name="Daum C."/>
            <person name="Barry K."/>
            <person name="Grigoriev I.V."/>
            <person name="Favel A."/>
            <person name="Rosso M.N."/>
            <person name="Martin F."/>
        </authorList>
    </citation>
    <scope>NUCLEOTIDE SEQUENCE [LARGE SCALE GENOMIC DNA]</scope>
    <source>
        <strain evidence="1 2">CIRM-BRFM 2984</strain>
    </source>
</reference>